<sequence length="271" mass="30448">MKELLAGVFEPTGTLGEVAEKYDAIAKLVELDEDKKITETELLASLLVIRALREKLQEDERRLIAAARRKKVTWARLAEALELRSRQAAERRYLQLRSDLDEHAGSPLTQQSRIDYARDQRSRQLERDWAVQRGNEIRQLAQRLLQVPDLQERADRSLLARRAHATAVRSAEQAGTPLPEGPEPMMWPNRLRELFERDAALLVAPAEHSASDLDPSRLKATRVANSVHQLSGALESASSPESVDLADQGDLQQVIARLFRSRPGPHPDGTV</sequence>
<gene>
    <name evidence="1" type="ORF">HUT09_37045</name>
</gene>
<dbReference type="Proteomes" id="UP000509345">
    <property type="component" value="Plasmid unnamed2"/>
</dbReference>
<dbReference type="GeneID" id="87636863"/>
<accession>A0A7H8N157</accession>
<name>A0A7H8N157_STRMI</name>
<reference evidence="1 2" key="1">
    <citation type="submission" date="2020-06" db="EMBL/GenBank/DDBJ databases">
        <title>Genome mining for natural products.</title>
        <authorList>
            <person name="Zhang B."/>
            <person name="Shi J."/>
            <person name="Ge H."/>
        </authorList>
    </citation>
    <scope>NUCLEOTIDE SEQUENCE [LARGE SCALE GENOMIC DNA]</scope>
    <source>
        <strain evidence="1 2">NA06532</strain>
        <plasmid evidence="1 2">unnamed2</plasmid>
    </source>
</reference>
<dbReference type="EMBL" id="CP054928">
    <property type="protein sequence ID" value="QKW48142.1"/>
    <property type="molecule type" value="Genomic_DNA"/>
</dbReference>
<proteinExistence type="predicted"/>
<organism evidence="1 2">
    <name type="scientific">Streptomyces microflavus</name>
    <name type="common">Streptomyces lipmanii</name>
    <dbReference type="NCBI Taxonomy" id="1919"/>
    <lineage>
        <taxon>Bacteria</taxon>
        <taxon>Bacillati</taxon>
        <taxon>Actinomycetota</taxon>
        <taxon>Actinomycetes</taxon>
        <taxon>Kitasatosporales</taxon>
        <taxon>Streptomycetaceae</taxon>
        <taxon>Streptomyces</taxon>
    </lineage>
</organism>
<evidence type="ECO:0000313" key="1">
    <source>
        <dbReference type="EMBL" id="QKW48142.1"/>
    </source>
</evidence>
<dbReference type="AlphaFoldDB" id="A0A7H8N157"/>
<evidence type="ECO:0000313" key="2">
    <source>
        <dbReference type="Proteomes" id="UP000509345"/>
    </source>
</evidence>
<keyword evidence="1" id="KW-0614">Plasmid</keyword>
<dbReference type="RefSeq" id="WP_176145985.1">
    <property type="nucleotide sequence ID" value="NZ_CP054928.1"/>
</dbReference>
<protein>
    <submittedName>
        <fullName evidence="1">Uncharacterized protein</fullName>
    </submittedName>
</protein>
<geneLocation type="plasmid" evidence="1 2">
    <name>unnamed2</name>
</geneLocation>